<protein>
    <submittedName>
        <fullName evidence="2">Uncharacterized protein</fullName>
    </submittedName>
</protein>
<feature type="chain" id="PRO_5001654295" evidence="1">
    <location>
        <begin position="25"/>
        <end position="193"/>
    </location>
</feature>
<reference evidence="2 4" key="1">
    <citation type="submission" date="2013-07" db="EMBL/GenBank/DDBJ databases">
        <authorList>
            <person name="Genoscope - CEA"/>
        </authorList>
    </citation>
    <scope>NUCLEOTIDE SEQUENCE [LARGE SCALE GENOMIC DNA]</scope>
    <source>
        <strain evidence="2">FRM16</strain>
        <strain evidence="4">FRM16 / DSM 17909</strain>
    </source>
</reference>
<dbReference type="RefSeq" id="WP_045967936.1">
    <property type="nucleotide sequence ID" value="NZ_CAWMED010000001.1"/>
</dbReference>
<dbReference type="EMBL" id="FO704550">
    <property type="protein sequence ID" value="CDG15885.1"/>
    <property type="molecule type" value="Genomic_DNA"/>
</dbReference>
<dbReference type="OrthoDB" id="6631088at2"/>
<dbReference type="EMBL" id="VNHN01000021">
    <property type="protein sequence ID" value="TYP07799.1"/>
    <property type="molecule type" value="Genomic_DNA"/>
</dbReference>
<evidence type="ECO:0000313" key="2">
    <source>
        <dbReference type="EMBL" id="CDG15885.1"/>
    </source>
</evidence>
<dbReference type="AlphaFoldDB" id="A0A068QPY8"/>
<sequence length="193" mass="21714">MKFSKNNISSIAAAMALSLAPVPADSVGSYMATSPSQNTLVLQNINDSVVYLPITEARQYMADLANRMRGHLRNLRAEWEKKRIPIDDKSMSKFARDNLHYFTKHITLCAALVKASKIALNQVDDQKHCQEIMQFGRAAADLRYTIEEILSFTKNTHESPKLIEITNQSNKEDVQALISSEHQALGLDKPIFH</sequence>
<proteinExistence type="predicted"/>
<gene>
    <name evidence="3" type="ORF">LY16_01594</name>
    <name evidence="2" type="ORF">XDD1_0174</name>
</gene>
<dbReference type="HOGENOM" id="CLU_1408257_0_0_6"/>
<dbReference type="Proteomes" id="UP000032721">
    <property type="component" value="Chromosome"/>
</dbReference>
<evidence type="ECO:0000313" key="3">
    <source>
        <dbReference type="EMBL" id="TYP07799.1"/>
    </source>
</evidence>
<name>A0A068QPY8_9GAMM</name>
<evidence type="ECO:0000313" key="5">
    <source>
        <dbReference type="Proteomes" id="UP000324170"/>
    </source>
</evidence>
<organism evidence="2 4">
    <name type="scientific">Xenorhabdus doucetiae</name>
    <dbReference type="NCBI Taxonomy" id="351671"/>
    <lineage>
        <taxon>Bacteria</taxon>
        <taxon>Pseudomonadati</taxon>
        <taxon>Pseudomonadota</taxon>
        <taxon>Gammaproteobacteria</taxon>
        <taxon>Enterobacterales</taxon>
        <taxon>Morganellaceae</taxon>
        <taxon>Xenorhabdus</taxon>
    </lineage>
</organism>
<evidence type="ECO:0000256" key="1">
    <source>
        <dbReference type="SAM" id="SignalP"/>
    </source>
</evidence>
<keyword evidence="5" id="KW-1185">Reference proteome</keyword>
<keyword evidence="1" id="KW-0732">Signal</keyword>
<dbReference type="KEGG" id="xdo:XDD1_0174"/>
<evidence type="ECO:0000313" key="4">
    <source>
        <dbReference type="Proteomes" id="UP000032721"/>
    </source>
</evidence>
<reference evidence="3 5" key="2">
    <citation type="submission" date="2019-07" db="EMBL/GenBank/DDBJ databases">
        <title>Genomic Encyclopedia of Type Strains, Phase I: the one thousand microbial genomes (KMG-I) project.</title>
        <authorList>
            <person name="Kyrpides N."/>
        </authorList>
    </citation>
    <scope>NUCLEOTIDE SEQUENCE [LARGE SCALE GENOMIC DNA]</scope>
    <source>
        <strain evidence="3 5">DSM 17909</strain>
    </source>
</reference>
<feature type="signal peptide" evidence="1">
    <location>
        <begin position="1"/>
        <end position="24"/>
    </location>
</feature>
<dbReference type="Proteomes" id="UP000324170">
    <property type="component" value="Unassembled WGS sequence"/>
</dbReference>
<accession>A0A068QPY8</accession>